<feature type="transmembrane region" description="Helical" evidence="5">
    <location>
        <begin position="265"/>
        <end position="283"/>
    </location>
</feature>
<dbReference type="PANTHER" id="PTHR11730">
    <property type="entry name" value="AMMONIUM TRANSPORTER"/>
    <property type="match status" value="1"/>
</dbReference>
<dbReference type="eggNOG" id="COG0004">
    <property type="taxonomic scope" value="Bacteria"/>
</dbReference>
<feature type="transmembrane region" description="Helical" evidence="5">
    <location>
        <begin position="402"/>
        <end position="422"/>
    </location>
</feature>
<evidence type="ECO:0000256" key="2">
    <source>
        <dbReference type="ARBA" id="ARBA00022692"/>
    </source>
</evidence>
<evidence type="ECO:0000259" key="7">
    <source>
        <dbReference type="Pfam" id="PF17851"/>
    </source>
</evidence>
<keyword evidence="3 5" id="KW-1133">Transmembrane helix</keyword>
<feature type="transmembrane region" description="Helical" evidence="5">
    <location>
        <begin position="428"/>
        <end position="449"/>
    </location>
</feature>
<keyword evidence="2 5" id="KW-0812">Transmembrane</keyword>
<dbReference type="InterPro" id="IPR029020">
    <property type="entry name" value="Ammonium/urea_transptr"/>
</dbReference>
<feature type="transmembrane region" description="Helical" evidence="5">
    <location>
        <begin position="461"/>
        <end position="480"/>
    </location>
</feature>
<feature type="transmembrane region" description="Helical" evidence="5">
    <location>
        <begin position="303"/>
        <end position="321"/>
    </location>
</feature>
<name>I3IPX5_9BACT</name>
<dbReference type="AlphaFoldDB" id="I3IPX5"/>
<dbReference type="SUPFAM" id="SSF111352">
    <property type="entry name" value="Ammonium transporter"/>
    <property type="match status" value="1"/>
</dbReference>
<dbReference type="InterPro" id="IPR013320">
    <property type="entry name" value="ConA-like_dom_sf"/>
</dbReference>
<proteinExistence type="predicted"/>
<feature type="transmembrane region" description="Helical" evidence="5">
    <location>
        <begin position="518"/>
        <end position="537"/>
    </location>
</feature>
<dbReference type="Proteomes" id="UP000002985">
    <property type="component" value="Unassembled WGS sequence"/>
</dbReference>
<feature type="transmembrane region" description="Helical" evidence="5">
    <location>
        <begin position="486"/>
        <end position="506"/>
    </location>
</feature>
<accession>I3IPX5</accession>
<dbReference type="Gene3D" id="2.60.120.200">
    <property type="match status" value="1"/>
</dbReference>
<comment type="caution">
    <text evidence="8">The sequence shown here is derived from an EMBL/GenBank/DDBJ whole genome shotgun (WGS) entry which is preliminary data.</text>
</comment>
<dbReference type="Pfam" id="PF00909">
    <property type="entry name" value="Ammonium_transp"/>
    <property type="match status" value="1"/>
</dbReference>
<dbReference type="GO" id="GO:0097272">
    <property type="term" value="P:ammonium homeostasis"/>
    <property type="evidence" value="ECO:0007669"/>
    <property type="project" value="TreeGrafter"/>
</dbReference>
<dbReference type="SUPFAM" id="SSF49899">
    <property type="entry name" value="Concanavalin A-like lectins/glucanases"/>
    <property type="match status" value="1"/>
</dbReference>
<evidence type="ECO:0000256" key="3">
    <source>
        <dbReference type="ARBA" id="ARBA00022989"/>
    </source>
</evidence>
<keyword evidence="4 5" id="KW-0472">Membrane</keyword>
<organism evidence="8 9">
    <name type="scientific">Candidatus Jettenia caeni</name>
    <dbReference type="NCBI Taxonomy" id="247490"/>
    <lineage>
        <taxon>Bacteria</taxon>
        <taxon>Pseudomonadati</taxon>
        <taxon>Planctomycetota</taxon>
        <taxon>Candidatus Brocadiia</taxon>
        <taxon>Candidatus Brocadiales</taxon>
        <taxon>Candidatus Brocadiaceae</taxon>
        <taxon>Candidatus Jettenia</taxon>
    </lineage>
</organism>
<dbReference type="PRINTS" id="PR00342">
    <property type="entry name" value="RHESUSRHD"/>
</dbReference>
<feature type="domain" description="Beta-xylosidase C-terminal Concanavalin A-like" evidence="7">
    <location>
        <begin position="37"/>
        <end position="218"/>
    </location>
</feature>
<dbReference type="OrthoDB" id="9814202at2"/>
<feature type="domain" description="Ammonium transporter AmtB-like" evidence="6">
    <location>
        <begin position="241"/>
        <end position="552"/>
    </location>
</feature>
<feature type="transmembrane region" description="Helical" evidence="5">
    <location>
        <begin position="359"/>
        <end position="381"/>
    </location>
</feature>
<feature type="transmembrane region" description="Helical" evidence="5">
    <location>
        <begin position="242"/>
        <end position="260"/>
    </location>
</feature>
<feature type="transmembrane region" description="Helical" evidence="5">
    <location>
        <begin position="549"/>
        <end position="572"/>
    </location>
</feature>
<dbReference type="GO" id="GO:0008519">
    <property type="term" value="F:ammonium channel activity"/>
    <property type="evidence" value="ECO:0007669"/>
    <property type="project" value="InterPro"/>
</dbReference>
<keyword evidence="9" id="KW-1185">Reference proteome</keyword>
<protein>
    <submittedName>
        <fullName evidence="8">Ammonium transporter protein</fullName>
    </submittedName>
</protein>
<dbReference type="STRING" id="247490.KSU1_D0461"/>
<dbReference type="Gene3D" id="1.10.3430.10">
    <property type="entry name" value="Ammonium transporter AmtB like domains"/>
    <property type="match status" value="1"/>
</dbReference>
<dbReference type="Pfam" id="PF17851">
    <property type="entry name" value="GH43_C2"/>
    <property type="match status" value="1"/>
</dbReference>
<dbReference type="SMR" id="I3IPX5"/>
<feature type="transmembrane region" description="Helical" evidence="5">
    <location>
        <begin position="328"/>
        <end position="347"/>
    </location>
</feature>
<dbReference type="eggNOG" id="COG3507">
    <property type="taxonomic scope" value="Bacteria"/>
</dbReference>
<comment type="subcellular location">
    <subcellularLocation>
        <location evidence="1">Membrane</location>
        <topology evidence="1">Multi-pass membrane protein</topology>
    </subcellularLocation>
</comment>
<evidence type="ECO:0000256" key="1">
    <source>
        <dbReference type="ARBA" id="ARBA00004141"/>
    </source>
</evidence>
<reference evidence="8 9" key="1">
    <citation type="journal article" date="2012" name="FEBS Lett.">
        <title>Anammox organism KSU-1 expresses a NirK-type copper-containing nitrite reductase instead of a NirS-type with cytochrome cd1.</title>
        <authorList>
            <person name="Hira D."/>
            <person name="Toh H."/>
            <person name="Migita C.T."/>
            <person name="Okubo H."/>
            <person name="Nishiyama T."/>
            <person name="Hattori M."/>
            <person name="Furukawa K."/>
            <person name="Fujii T."/>
        </authorList>
    </citation>
    <scope>NUCLEOTIDE SEQUENCE [LARGE SCALE GENOMIC DNA]</scope>
</reference>
<gene>
    <name evidence="8" type="ORF">KSU1_D0461</name>
</gene>
<evidence type="ECO:0000313" key="8">
    <source>
        <dbReference type="EMBL" id="GAB63770.1"/>
    </source>
</evidence>
<dbReference type="PANTHER" id="PTHR11730:SF60">
    <property type="entry name" value="RH50, ISOFORM D"/>
    <property type="match status" value="1"/>
</dbReference>
<evidence type="ECO:0000256" key="5">
    <source>
        <dbReference type="SAM" id="Phobius"/>
    </source>
</evidence>
<dbReference type="InterPro" id="IPR041542">
    <property type="entry name" value="GH43_C2"/>
</dbReference>
<evidence type="ECO:0000313" key="9">
    <source>
        <dbReference type="Proteomes" id="UP000002985"/>
    </source>
</evidence>
<dbReference type="InterPro" id="IPR024041">
    <property type="entry name" value="NH4_transpt_AmtB-like_dom"/>
</dbReference>
<evidence type="ECO:0000259" key="6">
    <source>
        <dbReference type="Pfam" id="PF00909"/>
    </source>
</evidence>
<dbReference type="EMBL" id="BAFH01000004">
    <property type="protein sequence ID" value="GAB63770.1"/>
    <property type="molecule type" value="Genomic_DNA"/>
</dbReference>
<dbReference type="GO" id="GO:0005886">
    <property type="term" value="C:plasma membrane"/>
    <property type="evidence" value="ECO:0007669"/>
    <property type="project" value="InterPro"/>
</dbReference>
<dbReference type="InterPro" id="IPR002229">
    <property type="entry name" value="RhesusRHD"/>
</dbReference>
<evidence type="ECO:0000256" key="4">
    <source>
        <dbReference type="ARBA" id="ARBA00023136"/>
    </source>
</evidence>
<sequence length="590" mass="64634">MAIRAIFKLYSVVCIILFCIPLLGIQKASCAAELYEDEFESQALDPSWLIIRENQSDWNLLVHPGYLRITTKSENLWQINVNNKIKLLRGAPLGDFEVVTKVTYNPKQKFQQAGVIMYESDDNYVMLTRQMDDVDNVEMSRELSRMSGSKSVPTTLTTLYLKLTKSGENVTGSFSGDGNSWTTVDVVSGAKLEHPKVGLVGFNAQLNTTVDADFDFFKIGAGGEGMASVLEDFLELTKYGKAIHVMAMLMVGFGFLMVFVKRYGYGAVTATYIAVSIVIPYYMFLKTQGIFGEPAELKMDRLILAEFCAASILIATGAFLGRLKMSQYMIMAFMFVPSYMLNEWIMLDNGMGLIPKGLLIDTGGSIVIHQFGAYFGLGVIVRMTTREDFNKKIESDKISNQFSMLGSMVLWIFWPSFCAAPAEISKMPLAAVNTILSLCGATVSTYIASTMIRKKIAIEDMANAALAGGVAIGSSCAHTTPKSSLILGFIAGILSVIGFALIQPRVQRIIKGIDTCGVHNLHGMPGVLGGLAAIFIAKNVIPGLQIKAVIITFIIAWITGLAAGTVVSLFGYRRQSYEDAVEFIVEEEHH</sequence>